<evidence type="ECO:0000256" key="7">
    <source>
        <dbReference type="SAM" id="MobiDB-lite"/>
    </source>
</evidence>
<protein>
    <recommendedName>
        <fullName evidence="3 6">Arabinogalactan endo-beta-1,4-galactanase</fullName>
        <ecNumber evidence="3 6">3.2.1.89</ecNumber>
    </recommendedName>
</protein>
<keyword evidence="6" id="KW-0732">Signal</keyword>
<dbReference type="InterPro" id="IPR011683">
    <property type="entry name" value="Glyco_hydro_53"/>
</dbReference>
<organism evidence="8 9">
    <name type="scientific">Uliginosibacterium silvisoli</name>
    <dbReference type="NCBI Taxonomy" id="3114758"/>
    <lineage>
        <taxon>Bacteria</taxon>
        <taxon>Pseudomonadati</taxon>
        <taxon>Pseudomonadota</taxon>
        <taxon>Betaproteobacteria</taxon>
        <taxon>Rhodocyclales</taxon>
        <taxon>Zoogloeaceae</taxon>
        <taxon>Uliginosibacterium</taxon>
    </lineage>
</organism>
<dbReference type="SUPFAM" id="SSF51445">
    <property type="entry name" value="(Trans)glycosidases"/>
    <property type="match status" value="1"/>
</dbReference>
<feature type="compositionally biased region" description="Low complexity" evidence="7">
    <location>
        <begin position="344"/>
        <end position="384"/>
    </location>
</feature>
<dbReference type="EMBL" id="JAYXHS010000001">
    <property type="protein sequence ID" value="MEC5384434.1"/>
    <property type="molecule type" value="Genomic_DNA"/>
</dbReference>
<keyword evidence="9" id="KW-1185">Reference proteome</keyword>
<dbReference type="RefSeq" id="WP_327597413.1">
    <property type="nucleotide sequence ID" value="NZ_JAYXHS010000001.1"/>
</dbReference>
<reference evidence="8 9" key="1">
    <citation type="submission" date="2024-01" db="EMBL/GenBank/DDBJ databases">
        <title>Uliginosibacterium soil sp. nov.</title>
        <authorList>
            <person name="Lv Y."/>
        </authorList>
    </citation>
    <scope>NUCLEOTIDE SEQUENCE [LARGE SCALE GENOMIC DNA]</scope>
    <source>
        <strain evidence="8 9">H3</strain>
    </source>
</reference>
<dbReference type="Gene3D" id="3.20.20.80">
    <property type="entry name" value="Glycosidases"/>
    <property type="match status" value="1"/>
</dbReference>
<sequence>MRTLMKTALQRLVFGTCLAGSIFCGTGATATAAEFTKGADVSWMTEMESSGLRFYNANGTQQDLLQILKGYSMSAVRLRVWVNPASGWNGTSDVVAKAQRAKAAGMKIMIDFHYSDSWADPGQQTKPAAWKNYSFEQLMTATYNHTKDVMTALANKGIYPEWVQVGNETNNGMLWDQGKASANMKNFAWLVNCGYDAVKAVSASSRVIVHLSNAYDNALFRWMFDGLKNNGAKWDIIGMSLYPTTSDWPTLNSQAASNIKDMRSRYGKDVMIVEVGLDASPASTSKSFLQDILAKARSAGAIGVFYWEPESYNNWAGYGKAAFASNGRPTIAMDAFLEGASSSSSSKASSSSSKPASSSSSSAPASSSSSSRASSSASSSSAGSGPVLGGTGDYPSGFNKCAEEGATCSVSKGTGWVAYGRKGKWVAKNVGVGKSIACTAAAFGSDPGGNPNKCSIQN</sequence>
<dbReference type="GO" id="GO:0016787">
    <property type="term" value="F:hydrolase activity"/>
    <property type="evidence" value="ECO:0007669"/>
    <property type="project" value="UniProtKB-KW"/>
</dbReference>
<accession>A0ABU6JYN3</accession>
<evidence type="ECO:0000256" key="4">
    <source>
        <dbReference type="ARBA" id="ARBA00022801"/>
    </source>
</evidence>
<proteinExistence type="inferred from homology"/>
<feature type="chain" id="PRO_5044995682" description="Arabinogalactan endo-beta-1,4-galactanase" evidence="6">
    <location>
        <begin position="20"/>
        <end position="458"/>
    </location>
</feature>
<evidence type="ECO:0000256" key="6">
    <source>
        <dbReference type="RuleBase" id="RU361192"/>
    </source>
</evidence>
<dbReference type="InterPro" id="IPR017853">
    <property type="entry name" value="GH"/>
</dbReference>
<keyword evidence="4 6" id="KW-0378">Hydrolase</keyword>
<name>A0ABU6JYN3_9RHOO</name>
<evidence type="ECO:0000313" key="8">
    <source>
        <dbReference type="EMBL" id="MEC5384434.1"/>
    </source>
</evidence>
<dbReference type="PANTHER" id="PTHR34983:SF1">
    <property type="entry name" value="ARABINOGALACTAN ENDO-BETA-1,4-GALACTANASE A"/>
    <property type="match status" value="1"/>
</dbReference>
<evidence type="ECO:0000256" key="1">
    <source>
        <dbReference type="ARBA" id="ARBA00001695"/>
    </source>
</evidence>
<evidence type="ECO:0000313" key="9">
    <source>
        <dbReference type="Proteomes" id="UP001331561"/>
    </source>
</evidence>
<feature type="signal peptide" evidence="6">
    <location>
        <begin position="1"/>
        <end position="19"/>
    </location>
</feature>
<evidence type="ECO:0000256" key="5">
    <source>
        <dbReference type="ARBA" id="ARBA00023295"/>
    </source>
</evidence>
<dbReference type="PANTHER" id="PTHR34983">
    <property type="entry name" value="ARABINOGALACTAN ENDO-BETA-1,4-GALACTANASE A"/>
    <property type="match status" value="1"/>
</dbReference>
<evidence type="ECO:0000256" key="3">
    <source>
        <dbReference type="ARBA" id="ARBA00012556"/>
    </source>
</evidence>
<gene>
    <name evidence="8" type="ORF">VVD49_01795</name>
</gene>
<comment type="catalytic activity">
    <reaction evidence="1 6">
        <text>The enzyme specifically hydrolyzes (1-&gt;4)-beta-D-galactosidic linkages in type I arabinogalactans.</text>
        <dbReference type="EC" id="3.2.1.89"/>
    </reaction>
</comment>
<evidence type="ECO:0000256" key="2">
    <source>
        <dbReference type="ARBA" id="ARBA00010687"/>
    </source>
</evidence>
<comment type="caution">
    <text evidence="8">The sequence shown here is derived from an EMBL/GenBank/DDBJ whole genome shotgun (WGS) entry which is preliminary data.</text>
</comment>
<dbReference type="Pfam" id="PF07745">
    <property type="entry name" value="Glyco_hydro_53"/>
    <property type="match status" value="1"/>
</dbReference>
<keyword evidence="5 6" id="KW-0326">Glycosidase</keyword>
<comment type="similarity">
    <text evidence="2 6">Belongs to the glycosyl hydrolase 53 family.</text>
</comment>
<dbReference type="Proteomes" id="UP001331561">
    <property type="component" value="Unassembled WGS sequence"/>
</dbReference>
<dbReference type="EC" id="3.2.1.89" evidence="3 6"/>
<feature type="region of interest" description="Disordered" evidence="7">
    <location>
        <begin position="344"/>
        <end position="386"/>
    </location>
</feature>